<gene>
    <name evidence="2" type="ORF">ACFPM7_29210</name>
</gene>
<proteinExistence type="predicted"/>
<keyword evidence="3" id="KW-1185">Reference proteome</keyword>
<dbReference type="Proteomes" id="UP001596157">
    <property type="component" value="Unassembled WGS sequence"/>
</dbReference>
<comment type="caution">
    <text evidence="2">The sequence shown here is derived from an EMBL/GenBank/DDBJ whole genome shotgun (WGS) entry which is preliminary data.</text>
</comment>
<evidence type="ECO:0000313" key="2">
    <source>
        <dbReference type="EMBL" id="MFC5291149.1"/>
    </source>
</evidence>
<evidence type="ECO:0000256" key="1">
    <source>
        <dbReference type="SAM" id="MobiDB-lite"/>
    </source>
</evidence>
<protein>
    <submittedName>
        <fullName evidence="2">Uncharacterized protein</fullName>
    </submittedName>
</protein>
<organism evidence="2 3">
    <name type="scientific">Actinokineospora guangxiensis</name>
    <dbReference type="NCBI Taxonomy" id="1490288"/>
    <lineage>
        <taxon>Bacteria</taxon>
        <taxon>Bacillati</taxon>
        <taxon>Actinomycetota</taxon>
        <taxon>Actinomycetes</taxon>
        <taxon>Pseudonocardiales</taxon>
        <taxon>Pseudonocardiaceae</taxon>
        <taxon>Actinokineospora</taxon>
    </lineage>
</organism>
<reference evidence="3" key="1">
    <citation type="journal article" date="2019" name="Int. J. Syst. Evol. Microbiol.">
        <title>The Global Catalogue of Microorganisms (GCM) 10K type strain sequencing project: providing services to taxonomists for standard genome sequencing and annotation.</title>
        <authorList>
            <consortium name="The Broad Institute Genomics Platform"/>
            <consortium name="The Broad Institute Genome Sequencing Center for Infectious Disease"/>
            <person name="Wu L."/>
            <person name="Ma J."/>
        </authorList>
    </citation>
    <scope>NUCLEOTIDE SEQUENCE [LARGE SCALE GENOMIC DNA]</scope>
    <source>
        <strain evidence="3">CCUG 59778</strain>
    </source>
</reference>
<accession>A0ABW0EY98</accession>
<dbReference type="EMBL" id="JBHSKF010000022">
    <property type="protein sequence ID" value="MFC5291149.1"/>
    <property type="molecule type" value="Genomic_DNA"/>
</dbReference>
<sequence>MRPRGHLGPGPEEYGYALDTPGGDTVYRVCLREVPPALADLRAGAVSISRDAARLLASIARPTAARARRPSSPPTPRSTATPRAGPPTPAAERPRTPASPRARRRRMRNGSTSADQGSPPVTAQQPESHPADAAFSAERFVRESGWAHPHHDADRVLSAARVAAELLRWCHHAALIAPERALPDTDHIVATVSALRGAASSARQLFSHLADRIDPHGSAEAVGENPDELVELAAMAAAEHFRNSVLVADGLVYVLGKACEHVDRAGQVPER</sequence>
<evidence type="ECO:0000313" key="3">
    <source>
        <dbReference type="Proteomes" id="UP001596157"/>
    </source>
</evidence>
<feature type="compositionally biased region" description="Polar residues" evidence="1">
    <location>
        <begin position="115"/>
        <end position="127"/>
    </location>
</feature>
<feature type="region of interest" description="Disordered" evidence="1">
    <location>
        <begin position="59"/>
        <end position="131"/>
    </location>
</feature>
<dbReference type="RefSeq" id="WP_378251063.1">
    <property type="nucleotide sequence ID" value="NZ_JBHSKF010000022.1"/>
</dbReference>
<name>A0ABW0EY98_9PSEU</name>